<dbReference type="CDD" id="cd05233">
    <property type="entry name" value="SDR_c"/>
    <property type="match status" value="1"/>
</dbReference>
<dbReference type="Pfam" id="PF00106">
    <property type="entry name" value="adh_short"/>
    <property type="match status" value="1"/>
</dbReference>
<dbReference type="EMBL" id="JAVTLL010000002">
    <property type="protein sequence ID" value="MDT7839970.1"/>
    <property type="molecule type" value="Genomic_DNA"/>
</dbReference>
<evidence type="ECO:0000256" key="1">
    <source>
        <dbReference type="ARBA" id="ARBA00006484"/>
    </source>
</evidence>
<sequence>MTGSRQGGTTTHTVLVTGAASGIGRHAALTYARRGHPVAAVDVDAGRLAQLPPQTGLHTFVCDVADSAALDRTLEDVEAAVGTPARVVHSAGIARVGRLLDQPLADIEQLVRVNYLGSVQVARAVVPRMAAGQGGDLILVASIAGWVPMTPVGAYSASKAAVVAMAEVLARECADSGVRVVCVCPPAVETPMLTAMQRSHPDVISDAPGIHPDVVLRAAERALARRRILAFPGRGTTTLWRARRLAPLRVTRVLEAVLLKQLSKSRFARPPATGKEA</sequence>
<evidence type="ECO:0000256" key="2">
    <source>
        <dbReference type="ARBA" id="ARBA00023002"/>
    </source>
</evidence>
<dbReference type="PRINTS" id="PR00081">
    <property type="entry name" value="GDHRDH"/>
</dbReference>
<comment type="caution">
    <text evidence="4">The sequence shown here is derived from an EMBL/GenBank/DDBJ whole genome shotgun (WGS) entry which is preliminary data.</text>
</comment>
<comment type="similarity">
    <text evidence="1 3">Belongs to the short-chain dehydrogenases/reductases (SDR) family.</text>
</comment>
<dbReference type="Proteomes" id="UP001257948">
    <property type="component" value="Unassembled WGS sequence"/>
</dbReference>
<dbReference type="EC" id="1.-.-.-" evidence="4"/>
<keyword evidence="2 4" id="KW-0560">Oxidoreductase</keyword>
<evidence type="ECO:0000256" key="3">
    <source>
        <dbReference type="RuleBase" id="RU000363"/>
    </source>
</evidence>
<protein>
    <submittedName>
        <fullName evidence="4">SDR family oxidoreductase</fullName>
        <ecNumber evidence="4">1.-.-.-</ecNumber>
    </submittedName>
</protein>
<proteinExistence type="inferred from homology"/>
<keyword evidence="5" id="KW-1185">Reference proteome</keyword>
<dbReference type="InterPro" id="IPR020904">
    <property type="entry name" value="Sc_DH/Rdtase_CS"/>
</dbReference>
<evidence type="ECO:0000313" key="4">
    <source>
        <dbReference type="EMBL" id="MDT7839970.1"/>
    </source>
</evidence>
<name>A0ABU3LL48_9ACTN</name>
<dbReference type="PANTHER" id="PTHR44196:SF1">
    <property type="entry name" value="DEHYDROGENASE_REDUCTASE SDR FAMILY MEMBER 7B"/>
    <property type="match status" value="1"/>
</dbReference>
<dbReference type="RefSeq" id="WP_314198211.1">
    <property type="nucleotide sequence ID" value="NZ_JAVTLL010000002.1"/>
</dbReference>
<dbReference type="SUPFAM" id="SSF51735">
    <property type="entry name" value="NAD(P)-binding Rossmann-fold domains"/>
    <property type="match status" value="1"/>
</dbReference>
<dbReference type="PRINTS" id="PR00080">
    <property type="entry name" value="SDRFAMILY"/>
</dbReference>
<organism evidence="4 5">
    <name type="scientific">Streptomyces justiciae</name>
    <dbReference type="NCBI Taxonomy" id="2780140"/>
    <lineage>
        <taxon>Bacteria</taxon>
        <taxon>Bacillati</taxon>
        <taxon>Actinomycetota</taxon>
        <taxon>Actinomycetes</taxon>
        <taxon>Kitasatosporales</taxon>
        <taxon>Streptomycetaceae</taxon>
        <taxon>Streptomyces</taxon>
    </lineage>
</organism>
<dbReference type="Gene3D" id="3.40.50.720">
    <property type="entry name" value="NAD(P)-binding Rossmann-like Domain"/>
    <property type="match status" value="1"/>
</dbReference>
<reference evidence="5" key="1">
    <citation type="submission" date="2023-07" db="EMBL/GenBank/DDBJ databases">
        <title>Draft genome sequence of the endophytic actinobacterium Streptomyces justiciae WPN32, a potential antibiotic producer.</title>
        <authorList>
            <person name="Yasawong M."/>
            <person name="Pana W."/>
            <person name="Ganta P."/>
            <person name="Santapan N."/>
            <person name="Songngamsuk T."/>
            <person name="Phatcharaharikarn M."/>
            <person name="Kerdtoob S."/>
            <person name="Nantapong N."/>
        </authorList>
    </citation>
    <scope>NUCLEOTIDE SEQUENCE [LARGE SCALE GENOMIC DNA]</scope>
    <source>
        <strain evidence="5">WPN32</strain>
    </source>
</reference>
<dbReference type="PROSITE" id="PS00061">
    <property type="entry name" value="ADH_SHORT"/>
    <property type="match status" value="1"/>
</dbReference>
<dbReference type="InterPro" id="IPR036291">
    <property type="entry name" value="NAD(P)-bd_dom_sf"/>
</dbReference>
<gene>
    <name evidence="4" type="ORF">RQC66_04435</name>
</gene>
<accession>A0ABU3LL48</accession>
<dbReference type="PANTHER" id="PTHR44196">
    <property type="entry name" value="DEHYDROGENASE/REDUCTASE SDR FAMILY MEMBER 7B"/>
    <property type="match status" value="1"/>
</dbReference>
<dbReference type="GO" id="GO:0016491">
    <property type="term" value="F:oxidoreductase activity"/>
    <property type="evidence" value="ECO:0007669"/>
    <property type="project" value="UniProtKB-KW"/>
</dbReference>
<evidence type="ECO:0000313" key="5">
    <source>
        <dbReference type="Proteomes" id="UP001257948"/>
    </source>
</evidence>
<dbReference type="InterPro" id="IPR002347">
    <property type="entry name" value="SDR_fam"/>
</dbReference>